<gene>
    <name evidence="2" type="ORF">R77564_03679</name>
    <name evidence="1" type="ORF">R77567_03382</name>
</gene>
<evidence type="ECO:0000313" key="3">
    <source>
        <dbReference type="Proteomes" id="UP001189792"/>
    </source>
</evidence>
<evidence type="ECO:0000313" key="2">
    <source>
        <dbReference type="EMBL" id="CAJ0893042.1"/>
    </source>
</evidence>
<accession>A0AAD2C205</accession>
<evidence type="ECO:0000313" key="1">
    <source>
        <dbReference type="EMBL" id="CAJ0881373.1"/>
    </source>
</evidence>
<dbReference type="AlphaFoldDB" id="A0AAD2C205"/>
<reference evidence="1 3" key="1">
    <citation type="submission" date="2023-07" db="EMBL/GenBank/DDBJ databases">
        <authorList>
            <person name="Peeters C."/>
        </authorList>
    </citation>
    <scope>NUCLEOTIDE SEQUENCE</scope>
    <source>
        <strain evidence="2 3">LMG 32965</strain>
        <strain evidence="1">R-77567</strain>
    </source>
</reference>
<comment type="caution">
    <text evidence="1">The sequence shown here is derived from an EMBL/GenBank/DDBJ whole genome shotgun (WGS) entry which is preliminary data.</text>
</comment>
<sequence>MAAEILPAATHLATQYKLPEQDRTAIQAQAPAPHQQPSAKTTAEIKRQRREFTAMYGCPFGTVPAEDQ</sequence>
<proteinExistence type="predicted"/>
<keyword evidence="3" id="KW-1185">Reference proteome</keyword>
<dbReference type="Proteomes" id="UP001190491">
    <property type="component" value="Unassembled WGS sequence"/>
</dbReference>
<evidence type="ECO:0000313" key="4">
    <source>
        <dbReference type="Proteomes" id="UP001190491"/>
    </source>
</evidence>
<dbReference type="Proteomes" id="UP001189792">
    <property type="component" value="Unassembled WGS sequence"/>
</dbReference>
<organism evidence="1 4">
    <name type="scientific">Ralstonia flatus</name>
    <dbReference type="NCBI Taxonomy" id="3058601"/>
    <lineage>
        <taxon>Bacteria</taxon>
        <taxon>Pseudomonadati</taxon>
        <taxon>Pseudomonadota</taxon>
        <taxon>Betaproteobacteria</taxon>
        <taxon>Burkholderiales</taxon>
        <taxon>Burkholderiaceae</taxon>
        <taxon>Ralstonia</taxon>
    </lineage>
</organism>
<dbReference type="EMBL" id="CAUDLI010000008">
    <property type="protein sequence ID" value="CAJ0893042.1"/>
    <property type="molecule type" value="Genomic_DNA"/>
</dbReference>
<name>A0AAD2C205_9RALS</name>
<protein>
    <submittedName>
        <fullName evidence="1">Uncharacterized protein</fullName>
    </submittedName>
</protein>
<dbReference type="EMBL" id="CAUDKO010000007">
    <property type="protein sequence ID" value="CAJ0881373.1"/>
    <property type="molecule type" value="Genomic_DNA"/>
</dbReference>